<accession>A0ABR1AFW9</accession>
<dbReference type="Proteomes" id="UP001359485">
    <property type="component" value="Unassembled WGS sequence"/>
</dbReference>
<evidence type="ECO:0000313" key="2">
    <source>
        <dbReference type="EMBL" id="KAK6617683.1"/>
    </source>
</evidence>
<comment type="caution">
    <text evidence="2">The sequence shown here is derived from an EMBL/GenBank/DDBJ whole genome shotgun (WGS) entry which is preliminary data.</text>
</comment>
<dbReference type="PANTHER" id="PTHR48421:SF1">
    <property type="entry name" value="MYCBP-ASSOCIATED PROTEIN"/>
    <property type="match status" value="1"/>
</dbReference>
<dbReference type="InterPro" id="IPR032707">
    <property type="entry name" value="MYCBPAP"/>
</dbReference>
<feature type="compositionally biased region" description="Basic and acidic residues" evidence="1">
    <location>
        <begin position="247"/>
        <end position="258"/>
    </location>
</feature>
<organism evidence="2 3">
    <name type="scientific">Polyplax serrata</name>
    <name type="common">Common mouse louse</name>
    <dbReference type="NCBI Taxonomy" id="468196"/>
    <lineage>
        <taxon>Eukaryota</taxon>
        <taxon>Metazoa</taxon>
        <taxon>Ecdysozoa</taxon>
        <taxon>Arthropoda</taxon>
        <taxon>Hexapoda</taxon>
        <taxon>Insecta</taxon>
        <taxon>Pterygota</taxon>
        <taxon>Neoptera</taxon>
        <taxon>Paraneoptera</taxon>
        <taxon>Psocodea</taxon>
        <taxon>Troctomorpha</taxon>
        <taxon>Phthiraptera</taxon>
        <taxon>Anoplura</taxon>
        <taxon>Polyplacidae</taxon>
        <taxon>Polyplax</taxon>
    </lineage>
</organism>
<gene>
    <name evidence="2" type="ORF">RUM44_005271</name>
</gene>
<keyword evidence="3" id="KW-1185">Reference proteome</keyword>
<dbReference type="Pfam" id="PF14646">
    <property type="entry name" value="MYCBPAP"/>
    <property type="match status" value="1"/>
</dbReference>
<evidence type="ECO:0008006" key="4">
    <source>
        <dbReference type="Google" id="ProtNLM"/>
    </source>
</evidence>
<evidence type="ECO:0000313" key="3">
    <source>
        <dbReference type="Proteomes" id="UP001359485"/>
    </source>
</evidence>
<proteinExistence type="predicted"/>
<evidence type="ECO:0000256" key="1">
    <source>
        <dbReference type="SAM" id="MobiDB-lite"/>
    </source>
</evidence>
<dbReference type="EMBL" id="JAWJWF010000051">
    <property type="protein sequence ID" value="KAK6617683.1"/>
    <property type="molecule type" value="Genomic_DNA"/>
</dbReference>
<reference evidence="2 3" key="1">
    <citation type="submission" date="2023-09" db="EMBL/GenBank/DDBJ databases">
        <title>Genomes of two closely related lineages of the louse Polyplax serrata with different host specificities.</title>
        <authorList>
            <person name="Martinu J."/>
            <person name="Tarabai H."/>
            <person name="Stefka J."/>
            <person name="Hypsa V."/>
        </authorList>
    </citation>
    <scope>NUCLEOTIDE SEQUENCE [LARGE SCALE GENOMIC DNA]</scope>
    <source>
        <strain evidence="2">98ZLc_SE</strain>
    </source>
</reference>
<sequence length="716" mass="82325">MSESVTAFTDETEECKKSGFVIVKPHYLAKKCALRATSQRLPEADKLPKIKGTPTTNVSKNKIQSRGAELESWMKESFHLSLPKLTSLKRTRPDAGEPYGPNLPKAVFCFEKTPLTHGKHTQRPLALISDPEIVESFQGEDNASETSVAGPSQCHRVFRVPSAELQLDETNVTESKVQEHDALKNWNVWCKRLKSIQETIKKKTGRNECDMVLNSLYEHRKASLHGPRTCETKDFCTYLNKQKEERKLRKIPEYPKSGDKKKKKKDQADLPVEFIDLPIPSKIERNLLSEEKKHNGTLTKTTKIRKCDMKEIKVPKPEMDKLAVVGQAINLRSASKQEQVENVDVPKIYVQLSPDDESNDTTGRASIFSLMINGREVTYEVNVNIEREPLDDDSLRTWEVQFGLKEIGNLYENTVVVENRGTIAVSYEWVKRKPVQRQSLNSLQPSHYEPWFFFNKNPGIFVPGQKYRLKFFLHPNKSGVRTEIWYLKTYPSIFPNDRCAKFILTCVATGDNPQAELDIIENYLTRREAQSAVRIILDNLIGDLVRPDFGLNPIEYRSLLSEKDIFESHNTKHYYKSNLVEELKEMFHEVICRRQDEWDLSFSTLVNVITTCVAEKDKKERFLRRTSEIAKQLLKPVCVKTKSNKKYHQVYQVLCGMVNHMEADYERLGETEGVEKNTSECGETISTTSSNVTQLETNRISFYLIIYIKVLVPVTE</sequence>
<dbReference type="PANTHER" id="PTHR48421">
    <property type="entry name" value="MYCBP-ASSOCIATED PROTEIN"/>
    <property type="match status" value="1"/>
</dbReference>
<protein>
    <recommendedName>
        <fullName evidence="4">MYCBP-associated protein</fullName>
    </recommendedName>
</protein>
<feature type="region of interest" description="Disordered" evidence="1">
    <location>
        <begin position="247"/>
        <end position="267"/>
    </location>
</feature>
<name>A0ABR1AFW9_POLSC</name>